<evidence type="ECO:0000259" key="5">
    <source>
        <dbReference type="Pfam" id="PF08450"/>
    </source>
</evidence>
<evidence type="ECO:0000313" key="7">
    <source>
        <dbReference type="Proteomes" id="UP001596442"/>
    </source>
</evidence>
<evidence type="ECO:0000256" key="3">
    <source>
        <dbReference type="PIRSR" id="PIRSR605511-2"/>
    </source>
</evidence>
<reference evidence="6 7" key="1">
    <citation type="journal article" date="2019" name="Int. J. Syst. Evol. Microbiol.">
        <title>The Global Catalogue of Microorganisms (GCM) 10K type strain sequencing project: providing services to taxonomists for standard genome sequencing and annotation.</title>
        <authorList>
            <consortium name="The Broad Institute Genomics Platform"/>
            <consortium name="The Broad Institute Genome Sequencing Center for Infectious Disease"/>
            <person name="Wu L."/>
            <person name="Ma J."/>
        </authorList>
    </citation>
    <scope>NUCLEOTIDE SEQUENCE [LARGE SCALE GENOMIC DNA]</scope>
    <source>
        <strain evidence="6 7">CGMCC 1.3239</strain>
    </source>
</reference>
<dbReference type="SUPFAM" id="SSF63829">
    <property type="entry name" value="Calcium-dependent phosphotriesterase"/>
    <property type="match status" value="1"/>
</dbReference>
<dbReference type="EMBL" id="JBHSWW010000216">
    <property type="protein sequence ID" value="MFC6754209.1"/>
    <property type="molecule type" value="Genomic_DNA"/>
</dbReference>
<feature type="binding site" evidence="3">
    <location>
        <position position="207"/>
    </location>
    <ligand>
        <name>a divalent metal cation</name>
        <dbReference type="ChEBI" id="CHEBI:60240"/>
    </ligand>
</feature>
<dbReference type="Gene3D" id="2.120.10.30">
    <property type="entry name" value="TolB, C-terminal domain"/>
    <property type="match status" value="1"/>
</dbReference>
<gene>
    <name evidence="6" type="ORF">ACFQEU_12155</name>
</gene>
<dbReference type="Pfam" id="PF08450">
    <property type="entry name" value="SGL"/>
    <property type="match status" value="1"/>
</dbReference>
<dbReference type="Proteomes" id="UP001596442">
    <property type="component" value="Unassembled WGS sequence"/>
</dbReference>
<accession>A0ABD5SBZ4</accession>
<dbReference type="InterPro" id="IPR013658">
    <property type="entry name" value="SGL"/>
</dbReference>
<comment type="caution">
    <text evidence="6">The sequence shown here is derived from an EMBL/GenBank/DDBJ whole genome shotgun (WGS) entry which is preliminary data.</text>
</comment>
<name>A0ABD5SBZ4_9EURY</name>
<dbReference type="AlphaFoldDB" id="A0ABD5SBZ4"/>
<feature type="domain" description="SMP-30/Gluconolactonase/LRE-like region" evidence="5">
    <location>
        <begin position="28"/>
        <end position="265"/>
    </location>
</feature>
<feature type="region of interest" description="Disordered" evidence="4">
    <location>
        <begin position="1"/>
        <end position="22"/>
    </location>
</feature>
<dbReference type="PANTHER" id="PTHR10907">
    <property type="entry name" value="REGUCALCIN"/>
    <property type="match status" value="1"/>
</dbReference>
<protein>
    <submittedName>
        <fullName evidence="6">SMP-30/gluconolactonase/LRE family protein</fullName>
    </submittedName>
</protein>
<proteinExistence type="inferred from homology"/>
<evidence type="ECO:0000256" key="4">
    <source>
        <dbReference type="SAM" id="MobiDB-lite"/>
    </source>
</evidence>
<evidence type="ECO:0000313" key="6">
    <source>
        <dbReference type="EMBL" id="MFC6754209.1"/>
    </source>
</evidence>
<evidence type="ECO:0000256" key="2">
    <source>
        <dbReference type="PIRSR" id="PIRSR605511-1"/>
    </source>
</evidence>
<feature type="binding site" evidence="3">
    <location>
        <position position="29"/>
    </location>
    <ligand>
        <name>a divalent metal cation</name>
        <dbReference type="ChEBI" id="CHEBI:60240"/>
    </ligand>
</feature>
<feature type="binding site" evidence="3">
    <location>
        <position position="111"/>
    </location>
    <ligand>
        <name>substrate</name>
    </ligand>
</feature>
<dbReference type="InterPro" id="IPR005511">
    <property type="entry name" value="SMP-30"/>
</dbReference>
<dbReference type="PRINTS" id="PR01790">
    <property type="entry name" value="SMP30FAMILY"/>
</dbReference>
<feature type="active site" description="Proton donor/acceptor" evidence="2">
    <location>
        <position position="207"/>
    </location>
</feature>
<keyword evidence="7" id="KW-1185">Reference proteome</keyword>
<feature type="binding site" evidence="3">
    <location>
        <position position="157"/>
    </location>
    <ligand>
        <name>a divalent metal cation</name>
        <dbReference type="ChEBI" id="CHEBI:60240"/>
    </ligand>
</feature>
<sequence length="299" mass="32571">MTSDDHREAGQTEYNDAERVADTRAHTGEGPLWHPEEEQLYWVDIPAGRLYAYDPVTDENTVVYETNGAPIGGYTIEADGALALFTHGRIERFVPGTAGTEVVHEIDADTRFNDVIADPEGRVFAGTMPGPDALGELYRIDPDGSTRVVVDGLDIPNGMGFSRDRGTFYLTESEARAIYAFEYDRATGRISDRRTFRETPEGDGVPDGLTVDDEDHVWSARWNGDRVARYTPAGEPVEAVELPARKVASVTFGGPDAADLYCTTALTDGDREVEGDGAGALFRIPHVGGGVPEFRSRIA</sequence>
<feature type="binding site" evidence="3">
    <location>
        <position position="113"/>
    </location>
    <ligand>
        <name>substrate</name>
    </ligand>
</feature>
<evidence type="ECO:0000256" key="1">
    <source>
        <dbReference type="ARBA" id="ARBA00008853"/>
    </source>
</evidence>
<dbReference type="InterPro" id="IPR011042">
    <property type="entry name" value="6-blade_b-propeller_TolB-like"/>
</dbReference>
<comment type="similarity">
    <text evidence="1">Belongs to the SMP-30/CGR1 family.</text>
</comment>
<organism evidence="6 7">
    <name type="scientific">Halorubrum tibetense</name>
    <dbReference type="NCBI Taxonomy" id="175631"/>
    <lineage>
        <taxon>Archaea</taxon>
        <taxon>Methanobacteriati</taxon>
        <taxon>Methanobacteriota</taxon>
        <taxon>Stenosarchaea group</taxon>
        <taxon>Halobacteria</taxon>
        <taxon>Halobacteriales</taxon>
        <taxon>Haloferacaceae</taxon>
        <taxon>Halorubrum</taxon>
    </lineage>
</organism>
<keyword evidence="3" id="KW-0479">Metal-binding</keyword>
<dbReference type="PANTHER" id="PTHR10907:SF47">
    <property type="entry name" value="REGUCALCIN"/>
    <property type="match status" value="1"/>
</dbReference>
<comment type="cofactor">
    <cofactor evidence="3">
        <name>Zn(2+)</name>
        <dbReference type="ChEBI" id="CHEBI:29105"/>
    </cofactor>
    <text evidence="3">Binds 1 divalent metal cation per subunit.</text>
</comment>
<dbReference type="RefSeq" id="WP_379782498.1">
    <property type="nucleotide sequence ID" value="NZ_JBHSWW010000216.1"/>
</dbReference>
<keyword evidence="3" id="KW-0862">Zinc</keyword>